<evidence type="ECO:0008006" key="3">
    <source>
        <dbReference type="Google" id="ProtNLM"/>
    </source>
</evidence>
<comment type="caution">
    <text evidence="1">The sequence shown here is derived from an EMBL/GenBank/DDBJ whole genome shotgun (WGS) entry which is preliminary data.</text>
</comment>
<dbReference type="EMBL" id="LBVL01000005">
    <property type="protein sequence ID" value="KKQ85669.1"/>
    <property type="molecule type" value="Genomic_DNA"/>
</dbReference>
<name>A0A0G0NIG0_9BACT</name>
<evidence type="ECO:0000313" key="1">
    <source>
        <dbReference type="EMBL" id="KKQ85669.1"/>
    </source>
</evidence>
<dbReference type="Gene3D" id="3.90.1140.10">
    <property type="entry name" value="Cyclic phosphodiesterase"/>
    <property type="match status" value="1"/>
</dbReference>
<protein>
    <recommendedName>
        <fullName evidence="3">2'-5' RNA ligase</fullName>
    </recommendedName>
</protein>
<sequence length="185" mass="21620">MRLNLVLLPNREFTQNIFNLRKQIIDTKLGNVDPRGNVLPHATILYFEEDITKEKMDKLSQFLNNLQLKQPITLDIENITNWEHRVVAVFNISPLVSLKENIELIVSGAGLKFNTEYKKTYGDTIGDHMKLVRQVLPEKTNEVISIFQNQLPKKVSFERIALVNYDTEEKDIRWEMKLPEKKLLT</sequence>
<gene>
    <name evidence="1" type="ORF">UT08_C0005G0120</name>
</gene>
<dbReference type="AlphaFoldDB" id="A0A0G0NIG0"/>
<proteinExistence type="predicted"/>
<dbReference type="SUPFAM" id="SSF55144">
    <property type="entry name" value="LigT-like"/>
    <property type="match status" value="1"/>
</dbReference>
<accession>A0A0G0NIG0</accession>
<organism evidence="1 2">
    <name type="scientific">Candidatus Woesebacteria bacterium GW2011_GWB1_38_8</name>
    <dbReference type="NCBI Taxonomy" id="1618570"/>
    <lineage>
        <taxon>Bacteria</taxon>
        <taxon>Candidatus Woeseibacteriota</taxon>
    </lineage>
</organism>
<reference evidence="1 2" key="1">
    <citation type="journal article" date="2015" name="Nature">
        <title>rRNA introns, odd ribosomes, and small enigmatic genomes across a large radiation of phyla.</title>
        <authorList>
            <person name="Brown C.T."/>
            <person name="Hug L.A."/>
            <person name="Thomas B.C."/>
            <person name="Sharon I."/>
            <person name="Castelle C.J."/>
            <person name="Singh A."/>
            <person name="Wilkins M.J."/>
            <person name="Williams K.H."/>
            <person name="Banfield J.F."/>
        </authorList>
    </citation>
    <scope>NUCLEOTIDE SEQUENCE [LARGE SCALE GENOMIC DNA]</scope>
</reference>
<dbReference type="Proteomes" id="UP000034081">
    <property type="component" value="Unassembled WGS sequence"/>
</dbReference>
<evidence type="ECO:0000313" key="2">
    <source>
        <dbReference type="Proteomes" id="UP000034081"/>
    </source>
</evidence>
<dbReference type="InterPro" id="IPR009097">
    <property type="entry name" value="Cyclic_Pdiesterase"/>
</dbReference>